<dbReference type="AlphaFoldDB" id="A0A7S2F1R8"/>
<accession>A0A7S2F1R8</accession>
<name>A0A7S2F1R8_9STRA</name>
<gene>
    <name evidence="1" type="ORF">DSPE1174_LOCUS68</name>
</gene>
<sequence>MMTSACVAFASARAALEEMPWFGVLPHWTGSVCLWHHVTKRPFPNQTVDACPLKHHTTRRRLIGHGRRPGASNSFTICPLLEAEESVRNAPSALTLALIARDDQLTHALEPILKGSSFAQAEEDLYHFSVSLLTQRMLSAADDLQRESISLDSLPKHLSAACFQRAPPDGFML</sequence>
<organism evidence="1">
    <name type="scientific">Octactis speculum</name>
    <dbReference type="NCBI Taxonomy" id="3111310"/>
    <lineage>
        <taxon>Eukaryota</taxon>
        <taxon>Sar</taxon>
        <taxon>Stramenopiles</taxon>
        <taxon>Ochrophyta</taxon>
        <taxon>Dictyochophyceae</taxon>
        <taxon>Dictyochales</taxon>
        <taxon>Dictyochaceae</taxon>
        <taxon>Octactis</taxon>
    </lineage>
</organism>
<dbReference type="EMBL" id="HBGS01000130">
    <property type="protein sequence ID" value="CAD9368220.1"/>
    <property type="molecule type" value="Transcribed_RNA"/>
</dbReference>
<reference evidence="1" key="1">
    <citation type="submission" date="2021-01" db="EMBL/GenBank/DDBJ databases">
        <authorList>
            <person name="Corre E."/>
            <person name="Pelletier E."/>
            <person name="Niang G."/>
            <person name="Scheremetjew M."/>
            <person name="Finn R."/>
            <person name="Kale V."/>
            <person name="Holt S."/>
            <person name="Cochrane G."/>
            <person name="Meng A."/>
            <person name="Brown T."/>
            <person name="Cohen L."/>
        </authorList>
    </citation>
    <scope>NUCLEOTIDE SEQUENCE</scope>
    <source>
        <strain evidence="1">CCMP1381</strain>
    </source>
</reference>
<proteinExistence type="predicted"/>
<protein>
    <submittedName>
        <fullName evidence="1">Uncharacterized protein</fullName>
    </submittedName>
</protein>
<evidence type="ECO:0000313" key="1">
    <source>
        <dbReference type="EMBL" id="CAD9368220.1"/>
    </source>
</evidence>